<keyword evidence="2" id="KW-1185">Reference proteome</keyword>
<organism evidence="1 2">
    <name type="scientific">Petralouisia muris</name>
    <dbReference type="NCBI Taxonomy" id="3032872"/>
    <lineage>
        <taxon>Bacteria</taxon>
        <taxon>Bacillati</taxon>
        <taxon>Bacillota</taxon>
        <taxon>Clostridia</taxon>
        <taxon>Lachnospirales</taxon>
        <taxon>Lachnospiraceae</taxon>
        <taxon>Petralouisia</taxon>
    </lineage>
</organism>
<accession>A0AC61S294</accession>
<reference evidence="1" key="1">
    <citation type="submission" date="2019-04" db="EMBL/GenBank/DDBJ databases">
        <title>Microbes associate with the intestines of laboratory mice.</title>
        <authorList>
            <person name="Navarre W."/>
            <person name="Wong E."/>
            <person name="Huang K."/>
            <person name="Tropini C."/>
            <person name="Ng K."/>
            <person name="Yu B."/>
        </authorList>
    </citation>
    <scope>NUCLEOTIDE SEQUENCE</scope>
    <source>
        <strain evidence="1">NM01_1-7b</strain>
    </source>
</reference>
<comment type="caution">
    <text evidence="1">The sequence shown here is derived from an EMBL/GenBank/DDBJ whole genome shotgun (WGS) entry which is preliminary data.</text>
</comment>
<sequence>MKDKLEEVIQNRKTAIIEQQVRDLKEYKEYSDIMEVFNDIKDNTLYDAPLMLEWNTWRAMTMLDGGEIKANYGGQSVIVPVELDVFINMVEQSYRAGYVPDAEQIKGIFKYSIEQAKLAQDENEWYAKVKNKMLNWL</sequence>
<evidence type="ECO:0000313" key="2">
    <source>
        <dbReference type="Proteomes" id="UP000304953"/>
    </source>
</evidence>
<evidence type="ECO:0000313" key="1">
    <source>
        <dbReference type="EMBL" id="TGY98098.1"/>
    </source>
</evidence>
<gene>
    <name evidence="1" type="ORF">E5329_01445</name>
</gene>
<name>A0AC61S294_9FIRM</name>
<proteinExistence type="predicted"/>
<dbReference type="EMBL" id="SRYA01000002">
    <property type="protein sequence ID" value="TGY98098.1"/>
    <property type="molecule type" value="Genomic_DNA"/>
</dbReference>
<protein>
    <submittedName>
        <fullName evidence="1">Uncharacterized protein</fullName>
    </submittedName>
</protein>
<dbReference type="Proteomes" id="UP000304953">
    <property type="component" value="Unassembled WGS sequence"/>
</dbReference>